<dbReference type="NCBIfam" id="TIGR01726">
    <property type="entry name" value="HEQRo_perm_3TM"/>
    <property type="match status" value="1"/>
</dbReference>
<evidence type="ECO:0000256" key="5">
    <source>
        <dbReference type="ARBA" id="ARBA00022692"/>
    </source>
</evidence>
<evidence type="ECO:0000256" key="9">
    <source>
        <dbReference type="RuleBase" id="RU363032"/>
    </source>
</evidence>
<organism evidence="12">
    <name type="scientific">Pseudomonas fluorescens</name>
    <dbReference type="NCBI Taxonomy" id="294"/>
    <lineage>
        <taxon>Bacteria</taxon>
        <taxon>Pseudomonadati</taxon>
        <taxon>Pseudomonadota</taxon>
        <taxon>Gammaproteobacteria</taxon>
        <taxon>Pseudomonadales</taxon>
        <taxon>Pseudomonadaceae</taxon>
        <taxon>Pseudomonas</taxon>
    </lineage>
</organism>
<evidence type="ECO:0000256" key="3">
    <source>
        <dbReference type="ARBA" id="ARBA00022448"/>
    </source>
</evidence>
<evidence type="ECO:0000256" key="8">
    <source>
        <dbReference type="ARBA" id="ARBA00023136"/>
    </source>
</evidence>
<feature type="transmembrane region" description="Helical" evidence="9">
    <location>
        <begin position="184"/>
        <end position="210"/>
    </location>
</feature>
<feature type="transmembrane region" description="Helical" evidence="9">
    <location>
        <begin position="20"/>
        <end position="45"/>
    </location>
</feature>
<dbReference type="PANTHER" id="PTHR30614:SF0">
    <property type="entry name" value="L-CYSTINE TRANSPORT SYSTEM PERMEASE PROTEIN TCYL"/>
    <property type="match status" value="1"/>
</dbReference>
<dbReference type="EMBL" id="OZ024668">
    <property type="protein sequence ID" value="CAK9888993.1"/>
    <property type="molecule type" value="Genomic_DNA"/>
</dbReference>
<reference evidence="11 13" key="2">
    <citation type="submission" date="2024-03" db="EMBL/GenBank/DDBJ databases">
        <authorList>
            <person name="Alaster D. Moffat"/>
            <person name="Govind Chandra"/>
            <person name="Andrew W. Truman"/>
        </authorList>
    </citation>
    <scope>NUCLEOTIDE SEQUENCE [LARGE SCALE GENOMIC DNA]</scope>
    <source>
        <strain evidence="11">PS652</strain>
    </source>
</reference>
<accession>A0A5E6T641</accession>
<feature type="domain" description="ABC transmembrane type-1" evidence="10">
    <location>
        <begin position="19"/>
        <end position="207"/>
    </location>
</feature>
<evidence type="ECO:0000313" key="12">
    <source>
        <dbReference type="EMBL" id="VVM83348.1"/>
    </source>
</evidence>
<feature type="transmembrane region" description="Helical" evidence="9">
    <location>
        <begin position="88"/>
        <end position="107"/>
    </location>
</feature>
<dbReference type="Pfam" id="PF00528">
    <property type="entry name" value="BPD_transp_1"/>
    <property type="match status" value="1"/>
</dbReference>
<protein>
    <submittedName>
        <fullName evidence="11 12">Glutamine ABC transporter permease protein GlnM</fullName>
    </submittedName>
</protein>
<dbReference type="InterPro" id="IPR035906">
    <property type="entry name" value="MetI-like_sf"/>
</dbReference>
<evidence type="ECO:0000259" key="10">
    <source>
        <dbReference type="PROSITE" id="PS50928"/>
    </source>
</evidence>
<evidence type="ECO:0000256" key="7">
    <source>
        <dbReference type="ARBA" id="ARBA00022989"/>
    </source>
</evidence>
<dbReference type="GO" id="GO:0006865">
    <property type="term" value="P:amino acid transport"/>
    <property type="evidence" value="ECO:0007669"/>
    <property type="project" value="UniProtKB-KW"/>
</dbReference>
<keyword evidence="7 9" id="KW-1133">Transmembrane helix</keyword>
<dbReference type="InterPro" id="IPR043429">
    <property type="entry name" value="ArtM/GltK/GlnP/TcyL/YhdX-like"/>
</dbReference>
<dbReference type="CDD" id="cd06261">
    <property type="entry name" value="TM_PBP2"/>
    <property type="match status" value="1"/>
</dbReference>
<evidence type="ECO:0000313" key="11">
    <source>
        <dbReference type="EMBL" id="CAK9888993.1"/>
    </source>
</evidence>
<dbReference type="Proteomes" id="UP000326595">
    <property type="component" value="Chromosome"/>
</dbReference>
<dbReference type="InterPro" id="IPR010065">
    <property type="entry name" value="AA_ABC_transptr_permease_3TM"/>
</dbReference>
<evidence type="ECO:0000256" key="1">
    <source>
        <dbReference type="ARBA" id="ARBA00004429"/>
    </source>
</evidence>
<name>A0A5E6T641_PSEFL</name>
<dbReference type="SUPFAM" id="SSF161098">
    <property type="entry name" value="MetI-like"/>
    <property type="match status" value="1"/>
</dbReference>
<dbReference type="RefSeq" id="WP_038994960.1">
    <property type="nucleotide sequence ID" value="NZ_OZ024668.1"/>
</dbReference>
<keyword evidence="3 9" id="KW-0813">Transport</keyword>
<gene>
    <name evidence="12" type="primary">glnM_2</name>
    <name evidence="11" type="ORF">PS652_01822</name>
    <name evidence="12" type="ORF">PS652_02403</name>
</gene>
<keyword evidence="4" id="KW-1003">Cell membrane</keyword>
<keyword evidence="8 9" id="KW-0472">Membrane</keyword>
<dbReference type="InterPro" id="IPR000515">
    <property type="entry name" value="MetI-like"/>
</dbReference>
<dbReference type="EMBL" id="CABVHG010000012">
    <property type="protein sequence ID" value="VVM83348.1"/>
    <property type="molecule type" value="Genomic_DNA"/>
</dbReference>
<dbReference type="PANTHER" id="PTHR30614">
    <property type="entry name" value="MEMBRANE COMPONENT OF AMINO ACID ABC TRANSPORTER"/>
    <property type="match status" value="1"/>
</dbReference>
<evidence type="ECO:0000313" key="13">
    <source>
        <dbReference type="Proteomes" id="UP000326595"/>
    </source>
</evidence>
<comment type="similarity">
    <text evidence="2">Belongs to the binding-protein-dependent transport system permease family. HisMQ subfamily.</text>
</comment>
<dbReference type="GO" id="GO:0022857">
    <property type="term" value="F:transmembrane transporter activity"/>
    <property type="evidence" value="ECO:0007669"/>
    <property type="project" value="InterPro"/>
</dbReference>
<dbReference type="PROSITE" id="PS50928">
    <property type="entry name" value="ABC_TM1"/>
    <property type="match status" value="1"/>
</dbReference>
<sequence length="219" mass="24031">MGNDLLIVLGQLPAIGAGFLNTLILVAVAACGSLLVGVGLTPLLMSPRKGVSRMVGAYCEVMRCIPFLLFVYLLYFGLPSLGLRMSNWTTGLLALVVYNSAYMALLLQGVWKDLPRENIEAARAFGYHGYALVRRIIMPPVLMRAIPLMGNQLIQIVKDSAFLTVIAVLELTSVMNAIQSTHFIPFAAFATAVFLYWLLCLCIEVVTGLLTRYAQERRS</sequence>
<feature type="transmembrane region" description="Helical" evidence="9">
    <location>
        <begin position="57"/>
        <end position="76"/>
    </location>
</feature>
<dbReference type="Gene3D" id="1.10.3720.10">
    <property type="entry name" value="MetI-like"/>
    <property type="match status" value="1"/>
</dbReference>
<feature type="transmembrane region" description="Helical" evidence="9">
    <location>
        <begin position="161"/>
        <end position="178"/>
    </location>
</feature>
<evidence type="ECO:0000256" key="4">
    <source>
        <dbReference type="ARBA" id="ARBA00022475"/>
    </source>
</evidence>
<proteinExistence type="inferred from homology"/>
<comment type="subcellular location">
    <subcellularLocation>
        <location evidence="1">Cell inner membrane</location>
        <topology evidence="1">Multi-pass membrane protein</topology>
    </subcellularLocation>
    <subcellularLocation>
        <location evidence="9">Cell membrane</location>
        <topology evidence="9">Multi-pass membrane protein</topology>
    </subcellularLocation>
</comment>
<dbReference type="AlphaFoldDB" id="A0A5E6T641"/>
<keyword evidence="6" id="KW-0029">Amino-acid transport</keyword>
<evidence type="ECO:0000256" key="6">
    <source>
        <dbReference type="ARBA" id="ARBA00022970"/>
    </source>
</evidence>
<reference evidence="12" key="1">
    <citation type="submission" date="2019-09" db="EMBL/GenBank/DDBJ databases">
        <authorList>
            <person name="Chandra G."/>
            <person name="Truman W A."/>
        </authorList>
    </citation>
    <scope>NUCLEOTIDE SEQUENCE [LARGE SCALE GENOMIC DNA]</scope>
    <source>
        <strain evidence="12">PS652</strain>
    </source>
</reference>
<keyword evidence="5 9" id="KW-0812">Transmembrane</keyword>
<dbReference type="GO" id="GO:0043190">
    <property type="term" value="C:ATP-binding cassette (ABC) transporter complex"/>
    <property type="evidence" value="ECO:0007669"/>
    <property type="project" value="InterPro"/>
</dbReference>
<evidence type="ECO:0000256" key="2">
    <source>
        <dbReference type="ARBA" id="ARBA00010072"/>
    </source>
</evidence>